<dbReference type="CDD" id="cd02440">
    <property type="entry name" value="AdoMet_MTases"/>
    <property type="match status" value="1"/>
</dbReference>
<dbReference type="InterPro" id="IPR050508">
    <property type="entry name" value="Methyltransf_Superfamily"/>
</dbReference>
<sequence>MHVYDRLERFDDAIGWDEFIMGINLKRRNALRDVHGHVLEVCGGTGRNLPYYRPGQVTQLTLSDASRTMLDAAREKQLHEYPRLKAEFKNWDSQQLPVADNTYDTVVDTFGLCSVPDPVKALREMERVAKPGAPIILLQHGRSRHGWLNTALDKTAEDHAQKWGCWWNREITDIVREAGLHVESCDTSLLDTTYLIRARKPLPAAPCSNRAGSGDTDQRDV</sequence>
<dbReference type="AlphaFoldDB" id="A0A4P9X367"/>
<organism evidence="1 2">
    <name type="scientific">Caulochytrium protostelioides</name>
    <dbReference type="NCBI Taxonomy" id="1555241"/>
    <lineage>
        <taxon>Eukaryota</taxon>
        <taxon>Fungi</taxon>
        <taxon>Fungi incertae sedis</taxon>
        <taxon>Chytridiomycota</taxon>
        <taxon>Chytridiomycota incertae sedis</taxon>
        <taxon>Chytridiomycetes</taxon>
        <taxon>Caulochytriales</taxon>
        <taxon>Caulochytriaceae</taxon>
        <taxon>Caulochytrium</taxon>
    </lineage>
</organism>
<dbReference type="Pfam" id="PF13489">
    <property type="entry name" value="Methyltransf_23"/>
    <property type="match status" value="1"/>
</dbReference>
<reference evidence="2" key="1">
    <citation type="journal article" date="2018" name="Nat. Microbiol.">
        <title>Leveraging single-cell genomics to expand the fungal tree of life.</title>
        <authorList>
            <person name="Ahrendt S.R."/>
            <person name="Quandt C.A."/>
            <person name="Ciobanu D."/>
            <person name="Clum A."/>
            <person name="Salamov A."/>
            <person name="Andreopoulos B."/>
            <person name="Cheng J.F."/>
            <person name="Woyke T."/>
            <person name="Pelin A."/>
            <person name="Henrissat B."/>
            <person name="Reynolds N.K."/>
            <person name="Benny G.L."/>
            <person name="Smith M.E."/>
            <person name="James T.Y."/>
            <person name="Grigoriev I.V."/>
        </authorList>
    </citation>
    <scope>NUCLEOTIDE SEQUENCE [LARGE SCALE GENOMIC DNA]</scope>
    <source>
        <strain evidence="2">ATCC 52028</strain>
    </source>
</reference>
<dbReference type="SUPFAM" id="SSF53335">
    <property type="entry name" value="S-adenosyl-L-methionine-dependent methyltransferases"/>
    <property type="match status" value="1"/>
</dbReference>
<dbReference type="InterPro" id="IPR029063">
    <property type="entry name" value="SAM-dependent_MTases_sf"/>
</dbReference>
<evidence type="ECO:0000313" key="1">
    <source>
        <dbReference type="EMBL" id="RKO99451.1"/>
    </source>
</evidence>
<evidence type="ECO:0000313" key="2">
    <source>
        <dbReference type="Proteomes" id="UP000274922"/>
    </source>
</evidence>
<dbReference type="PANTHER" id="PTHR42912:SF80">
    <property type="entry name" value="METHYLTRANSFERASE DOMAIN-CONTAINING PROTEIN"/>
    <property type="match status" value="1"/>
</dbReference>
<dbReference type="EMBL" id="ML014284">
    <property type="protein sequence ID" value="RKO99451.1"/>
    <property type="molecule type" value="Genomic_DNA"/>
</dbReference>
<dbReference type="STRING" id="1555241.A0A4P9X367"/>
<protein>
    <recommendedName>
        <fullName evidence="3">S-adenosyl-L-methionine-dependent methyltransferase</fullName>
    </recommendedName>
</protein>
<accession>A0A4P9X367</accession>
<dbReference type="OrthoDB" id="416496at2759"/>
<name>A0A4P9X367_9FUNG</name>
<keyword evidence="2" id="KW-1185">Reference proteome</keyword>
<dbReference type="PANTHER" id="PTHR42912">
    <property type="entry name" value="METHYLTRANSFERASE"/>
    <property type="match status" value="1"/>
</dbReference>
<dbReference type="Proteomes" id="UP000274922">
    <property type="component" value="Unassembled WGS sequence"/>
</dbReference>
<gene>
    <name evidence="1" type="ORF">CXG81DRAFT_14509</name>
</gene>
<dbReference type="Gene3D" id="3.40.50.150">
    <property type="entry name" value="Vaccinia Virus protein VP39"/>
    <property type="match status" value="1"/>
</dbReference>
<dbReference type="GO" id="GO:0008168">
    <property type="term" value="F:methyltransferase activity"/>
    <property type="evidence" value="ECO:0007669"/>
    <property type="project" value="TreeGrafter"/>
</dbReference>
<proteinExistence type="predicted"/>
<evidence type="ECO:0008006" key="3">
    <source>
        <dbReference type="Google" id="ProtNLM"/>
    </source>
</evidence>